<dbReference type="Proteomes" id="UP000024001">
    <property type="component" value="Unassembled WGS sequence"/>
</dbReference>
<dbReference type="RefSeq" id="WP_235186098.1">
    <property type="nucleotide sequence ID" value="NZ_JFYO01000005.1"/>
</dbReference>
<protein>
    <submittedName>
        <fullName evidence="1">Uncharacterized protein</fullName>
    </submittedName>
</protein>
<dbReference type="EMBL" id="JFYO01000005">
    <property type="protein sequence ID" value="EZP27854.1"/>
    <property type="molecule type" value="Genomic_DNA"/>
</dbReference>
<evidence type="ECO:0000313" key="1">
    <source>
        <dbReference type="EMBL" id="EZP27854.1"/>
    </source>
</evidence>
<gene>
    <name evidence="1" type="ORF">BW34_01846</name>
</gene>
<evidence type="ECO:0000313" key="2">
    <source>
        <dbReference type="Proteomes" id="UP000024001"/>
    </source>
</evidence>
<reference evidence="1 2" key="1">
    <citation type="submission" date="2014-03" db="EMBL/GenBank/DDBJ databases">
        <title>Draft Genome Sequences of 13 Willow Endophytes.</title>
        <authorList>
            <person name="Gan H.Y."/>
            <person name="Gan H.M."/>
            <person name="Savka M.A."/>
            <person name="Hudson A.O."/>
        </authorList>
    </citation>
    <scope>NUCLEOTIDE SEQUENCE [LARGE SCALE GENOMIC DNA]</scope>
    <source>
        <strain evidence="1 2">RIT293</strain>
    </source>
</reference>
<proteinExistence type="predicted"/>
<name>A0A031FSM5_9MICO</name>
<accession>A0A031FSM5</accession>
<comment type="caution">
    <text evidence="1">The sequence shown here is derived from an EMBL/GenBank/DDBJ whole genome shotgun (WGS) entry which is preliminary data.</text>
</comment>
<dbReference type="PATRIC" id="fig|273677.3.peg.1830"/>
<sequence length="166" mass="18320">MEHPVLTLGDTDTAVARGITARRPIDGEVVIRPRAVLAFADLRDYSRGTGKDRLRALATLAAVETKRHVGVRQVVFAVILAPRHALAFDRVASALGARVHAELERDNARDVEVTFLDVSECGDVPALTERLLDRCADPVGQHGVVVLDWDDIREHSIRRAARDQYL</sequence>
<keyword evidence="2" id="KW-1185">Reference proteome</keyword>
<dbReference type="AlphaFoldDB" id="A0A031FSM5"/>
<organism evidence="1 2">
    <name type="scientific">Microbacterium oleivorans</name>
    <dbReference type="NCBI Taxonomy" id="273677"/>
    <lineage>
        <taxon>Bacteria</taxon>
        <taxon>Bacillati</taxon>
        <taxon>Actinomycetota</taxon>
        <taxon>Actinomycetes</taxon>
        <taxon>Micrococcales</taxon>
        <taxon>Microbacteriaceae</taxon>
        <taxon>Microbacterium</taxon>
    </lineage>
</organism>